<gene>
    <name evidence="10" type="ORF">CVO96_00635</name>
</gene>
<feature type="domain" description="Cytochrome c" evidence="9">
    <location>
        <begin position="128"/>
        <end position="213"/>
    </location>
</feature>
<evidence type="ECO:0000313" key="10">
    <source>
        <dbReference type="EMBL" id="PNY80056.1"/>
    </source>
</evidence>
<keyword evidence="5 6" id="KW-0408">Iron</keyword>
<dbReference type="EMBL" id="PPPD01000001">
    <property type="protein sequence ID" value="PNY80056.1"/>
    <property type="molecule type" value="Genomic_DNA"/>
</dbReference>
<evidence type="ECO:0000256" key="5">
    <source>
        <dbReference type="ARBA" id="ARBA00023004"/>
    </source>
</evidence>
<sequence length="213" mass="20796">MKNTFAVSMTLLLALTLGGSIAGYRLATTPHEEKAPTAEQGAISESAPSPNSAATGSAGPSTAQGDVVAQNEGGTQGGENGAVAGASGAMGGTGNAENSTTEPGGGKATGGETGQQPVETAAAAEPAGDAQAGQTLFAGNCAGCHGAQAGGGVGPALTTADGPKAWTNAQFLTTLRQGKTPERELNAVMPRFSPAQLSDSDVTNIHAYIKSLN</sequence>
<evidence type="ECO:0000256" key="2">
    <source>
        <dbReference type="ARBA" id="ARBA00022617"/>
    </source>
</evidence>
<dbReference type="PANTHER" id="PTHR37823:SF1">
    <property type="entry name" value="CYTOCHROME C-553-LIKE"/>
    <property type="match status" value="1"/>
</dbReference>
<dbReference type="RefSeq" id="WP_103309192.1">
    <property type="nucleotide sequence ID" value="NZ_PPPD01000001.1"/>
</dbReference>
<keyword evidence="2 6" id="KW-0349">Heme</keyword>
<evidence type="ECO:0000256" key="8">
    <source>
        <dbReference type="SAM" id="SignalP"/>
    </source>
</evidence>
<evidence type="ECO:0000256" key="7">
    <source>
        <dbReference type="SAM" id="MobiDB-lite"/>
    </source>
</evidence>
<keyword evidence="3 6" id="KW-0479">Metal-binding</keyword>
<feature type="compositionally biased region" description="Low complexity" evidence="7">
    <location>
        <begin position="46"/>
        <end position="63"/>
    </location>
</feature>
<dbReference type="PROSITE" id="PS51007">
    <property type="entry name" value="CYTC"/>
    <property type="match status" value="1"/>
</dbReference>
<keyword evidence="8" id="KW-0732">Signal</keyword>
<evidence type="ECO:0000313" key="11">
    <source>
        <dbReference type="Proteomes" id="UP000236379"/>
    </source>
</evidence>
<feature type="signal peptide" evidence="8">
    <location>
        <begin position="1"/>
        <end position="22"/>
    </location>
</feature>
<feature type="region of interest" description="Disordered" evidence="7">
    <location>
        <begin position="32"/>
        <end position="129"/>
    </location>
</feature>
<proteinExistence type="predicted"/>
<feature type="compositionally biased region" description="Low complexity" evidence="7">
    <location>
        <begin position="114"/>
        <end position="129"/>
    </location>
</feature>
<evidence type="ECO:0000256" key="4">
    <source>
        <dbReference type="ARBA" id="ARBA00022982"/>
    </source>
</evidence>
<dbReference type="Proteomes" id="UP000236379">
    <property type="component" value="Unassembled WGS sequence"/>
</dbReference>
<dbReference type="GO" id="GO:0009055">
    <property type="term" value="F:electron transfer activity"/>
    <property type="evidence" value="ECO:0007669"/>
    <property type="project" value="InterPro"/>
</dbReference>
<dbReference type="OrthoDB" id="74193at2"/>
<dbReference type="InterPro" id="IPR036909">
    <property type="entry name" value="Cyt_c-like_dom_sf"/>
</dbReference>
<feature type="compositionally biased region" description="Gly residues" evidence="7">
    <location>
        <begin position="103"/>
        <end position="113"/>
    </location>
</feature>
<comment type="caution">
    <text evidence="10">The sequence shown here is derived from an EMBL/GenBank/DDBJ whole genome shotgun (WGS) entry which is preliminary data.</text>
</comment>
<keyword evidence="11" id="KW-1185">Reference proteome</keyword>
<dbReference type="SUPFAM" id="SSF46626">
    <property type="entry name" value="Cytochrome c"/>
    <property type="match status" value="1"/>
</dbReference>
<evidence type="ECO:0000256" key="6">
    <source>
        <dbReference type="PROSITE-ProRule" id="PRU00433"/>
    </source>
</evidence>
<dbReference type="GO" id="GO:0046872">
    <property type="term" value="F:metal ion binding"/>
    <property type="evidence" value="ECO:0007669"/>
    <property type="project" value="UniProtKB-KW"/>
</dbReference>
<dbReference type="InterPro" id="IPR051811">
    <property type="entry name" value="Cytochrome_c550/c551-like"/>
</dbReference>
<organism evidence="10 11">
    <name type="scientific">Deinococcus koreensis</name>
    <dbReference type="NCBI Taxonomy" id="2054903"/>
    <lineage>
        <taxon>Bacteria</taxon>
        <taxon>Thermotogati</taxon>
        <taxon>Deinococcota</taxon>
        <taxon>Deinococci</taxon>
        <taxon>Deinococcales</taxon>
        <taxon>Deinococcaceae</taxon>
        <taxon>Deinococcus</taxon>
    </lineage>
</organism>
<protein>
    <submittedName>
        <fullName evidence="10">Cytochrome C</fullName>
    </submittedName>
</protein>
<accession>A0A2K3UU45</accession>
<keyword evidence="4" id="KW-0249">Electron transport</keyword>
<keyword evidence="1" id="KW-0813">Transport</keyword>
<evidence type="ECO:0000259" key="9">
    <source>
        <dbReference type="PROSITE" id="PS51007"/>
    </source>
</evidence>
<dbReference type="GO" id="GO:0020037">
    <property type="term" value="F:heme binding"/>
    <property type="evidence" value="ECO:0007669"/>
    <property type="project" value="InterPro"/>
</dbReference>
<evidence type="ECO:0000256" key="3">
    <source>
        <dbReference type="ARBA" id="ARBA00022723"/>
    </source>
</evidence>
<evidence type="ECO:0000256" key="1">
    <source>
        <dbReference type="ARBA" id="ARBA00022448"/>
    </source>
</evidence>
<dbReference type="AlphaFoldDB" id="A0A2K3UU45"/>
<dbReference type="PANTHER" id="PTHR37823">
    <property type="entry name" value="CYTOCHROME C-553-LIKE"/>
    <property type="match status" value="1"/>
</dbReference>
<dbReference type="Pfam" id="PF13442">
    <property type="entry name" value="Cytochrome_CBB3"/>
    <property type="match status" value="1"/>
</dbReference>
<dbReference type="InterPro" id="IPR009056">
    <property type="entry name" value="Cyt_c-like_dom"/>
</dbReference>
<dbReference type="Gene3D" id="1.10.760.10">
    <property type="entry name" value="Cytochrome c-like domain"/>
    <property type="match status" value="1"/>
</dbReference>
<name>A0A2K3UU45_9DEIO</name>
<reference evidence="10 11" key="1">
    <citation type="submission" date="2018-01" db="EMBL/GenBank/DDBJ databases">
        <title>Deinococcus koreensis sp. nov., a radiation-resistant bacterium isolated from river water.</title>
        <authorList>
            <person name="Choi A."/>
        </authorList>
    </citation>
    <scope>NUCLEOTIDE SEQUENCE [LARGE SCALE GENOMIC DNA]</scope>
    <source>
        <strain evidence="10 11">SJW1-2</strain>
    </source>
</reference>
<feature type="chain" id="PRO_5014459334" evidence="8">
    <location>
        <begin position="23"/>
        <end position="213"/>
    </location>
</feature>